<dbReference type="PROSITE" id="PS50102">
    <property type="entry name" value="RRM"/>
    <property type="match status" value="1"/>
</dbReference>
<dbReference type="GO" id="GO:0005730">
    <property type="term" value="C:nucleolus"/>
    <property type="evidence" value="ECO:0007669"/>
    <property type="project" value="TreeGrafter"/>
</dbReference>
<dbReference type="EMBL" id="JAEFBK010000006">
    <property type="protein sequence ID" value="KAG7592959.1"/>
    <property type="molecule type" value="Genomic_DNA"/>
</dbReference>
<reference evidence="5 6" key="1">
    <citation type="submission" date="2020-12" db="EMBL/GenBank/DDBJ databases">
        <title>Concerted genomic and epigenomic changes stabilize Arabidopsis allopolyploids.</title>
        <authorList>
            <person name="Chen Z."/>
        </authorList>
    </citation>
    <scope>NUCLEOTIDE SEQUENCE [LARGE SCALE GENOMIC DNA]</scope>
    <source>
        <strain evidence="5">Allo738</strain>
        <tissue evidence="5">Leaf</tissue>
    </source>
</reference>
<keyword evidence="6" id="KW-1185">Reference proteome</keyword>
<feature type="compositionally biased region" description="Low complexity" evidence="3">
    <location>
        <begin position="41"/>
        <end position="52"/>
    </location>
</feature>
<dbReference type="SMART" id="SM00360">
    <property type="entry name" value="RRM"/>
    <property type="match status" value="1"/>
</dbReference>
<name>A0A8T2C1Y2_9BRAS</name>
<feature type="region of interest" description="Disordered" evidence="3">
    <location>
        <begin position="1"/>
        <end position="106"/>
    </location>
</feature>
<evidence type="ECO:0000256" key="2">
    <source>
        <dbReference type="PROSITE-ProRule" id="PRU00176"/>
    </source>
</evidence>
<evidence type="ECO:0000259" key="4">
    <source>
        <dbReference type="PROSITE" id="PS50102"/>
    </source>
</evidence>
<evidence type="ECO:0000256" key="3">
    <source>
        <dbReference type="SAM" id="MobiDB-lite"/>
    </source>
</evidence>
<sequence>MATTKVEAALSVTSKDDSDEEFTAVKPAANDSSSLEDGKVKTAPATSKAASSHNEDSDEDSEDDKPPQKKAKADTRQSSSDDSSDNESDGEANKKAMPPSSTGGTKTLFMGNLACNVDKSDIEKFFETAGRVVDVILVTSKKDGSFMNYGYAEFSSSEEAQKALVEFQRKELLGRKIRLDVSVDMGPDGRVLRTPDSTFTGGFDWPPFWLSKQD</sequence>
<dbReference type="Pfam" id="PF00076">
    <property type="entry name" value="RRM_1"/>
    <property type="match status" value="1"/>
</dbReference>
<proteinExistence type="predicted"/>
<feature type="compositionally biased region" description="Basic and acidic residues" evidence="3">
    <location>
        <begin position="64"/>
        <end position="75"/>
    </location>
</feature>
<dbReference type="PANTHER" id="PTHR23236">
    <property type="entry name" value="EUKARYOTIC TRANSLATION INITIATION FACTOR 4B/4H"/>
    <property type="match status" value="1"/>
</dbReference>
<gene>
    <name evidence="5" type="ORF">ISN45_Aa01g018030</name>
</gene>
<accession>A0A8T2C1Y2</accession>
<dbReference type="InterPro" id="IPR000504">
    <property type="entry name" value="RRM_dom"/>
</dbReference>
<organism evidence="5 6">
    <name type="scientific">Arabidopsis thaliana x Arabidopsis arenosa</name>
    <dbReference type="NCBI Taxonomy" id="1240361"/>
    <lineage>
        <taxon>Eukaryota</taxon>
        <taxon>Viridiplantae</taxon>
        <taxon>Streptophyta</taxon>
        <taxon>Embryophyta</taxon>
        <taxon>Tracheophyta</taxon>
        <taxon>Spermatophyta</taxon>
        <taxon>Magnoliopsida</taxon>
        <taxon>eudicotyledons</taxon>
        <taxon>Gunneridae</taxon>
        <taxon>Pentapetalae</taxon>
        <taxon>rosids</taxon>
        <taxon>malvids</taxon>
        <taxon>Brassicales</taxon>
        <taxon>Brassicaceae</taxon>
        <taxon>Camelineae</taxon>
        <taxon>Arabidopsis</taxon>
    </lineage>
</organism>
<dbReference type="Proteomes" id="UP000694240">
    <property type="component" value="Chromosome 6"/>
</dbReference>
<keyword evidence="1 2" id="KW-0694">RNA-binding</keyword>
<dbReference type="PANTHER" id="PTHR23236:SF115">
    <property type="entry name" value="NUCLEOLIN 1"/>
    <property type="match status" value="1"/>
</dbReference>
<evidence type="ECO:0000313" key="5">
    <source>
        <dbReference type="EMBL" id="KAG7592959.1"/>
    </source>
</evidence>
<dbReference type="GO" id="GO:0003723">
    <property type="term" value="F:RNA binding"/>
    <property type="evidence" value="ECO:0007669"/>
    <property type="project" value="UniProtKB-UniRule"/>
</dbReference>
<comment type="caution">
    <text evidence="5">The sequence shown here is derived from an EMBL/GenBank/DDBJ whole genome shotgun (WGS) entry which is preliminary data.</text>
</comment>
<evidence type="ECO:0000313" key="6">
    <source>
        <dbReference type="Proteomes" id="UP000694240"/>
    </source>
</evidence>
<feature type="domain" description="RRM" evidence="4">
    <location>
        <begin position="106"/>
        <end position="184"/>
    </location>
</feature>
<dbReference type="AlphaFoldDB" id="A0A8T2C1Y2"/>
<protein>
    <submittedName>
        <fullName evidence="5">RNA recognition motif domain</fullName>
    </submittedName>
</protein>
<evidence type="ECO:0000256" key="1">
    <source>
        <dbReference type="ARBA" id="ARBA00022884"/>
    </source>
</evidence>